<keyword evidence="2" id="KW-0378">Hydrolase</keyword>
<dbReference type="InterPro" id="IPR009003">
    <property type="entry name" value="Peptidase_S1_PA"/>
</dbReference>
<dbReference type="InterPro" id="IPR001254">
    <property type="entry name" value="Trypsin_dom"/>
</dbReference>
<dbReference type="SUPFAM" id="SSF50494">
    <property type="entry name" value="Trypsin-like serine proteases"/>
    <property type="match status" value="1"/>
</dbReference>
<accession>A0A9P8CX02</accession>
<evidence type="ECO:0000256" key="1">
    <source>
        <dbReference type="ARBA" id="ARBA00023157"/>
    </source>
</evidence>
<comment type="caution">
    <text evidence="5">The sequence shown here is derived from an EMBL/GenBank/DDBJ whole genome shotgun (WGS) entry which is preliminary data.</text>
</comment>
<dbReference type="InterPro" id="IPR001314">
    <property type="entry name" value="Peptidase_S1A"/>
</dbReference>
<reference evidence="5" key="1">
    <citation type="submission" date="2021-07" db="EMBL/GenBank/DDBJ databases">
        <title>Draft genome of Mortierella alpina, strain LL118, isolated from an aspen leaf litter sample.</title>
        <authorList>
            <person name="Yang S."/>
            <person name="Vinatzer B.A."/>
        </authorList>
    </citation>
    <scope>NUCLEOTIDE SEQUENCE</scope>
    <source>
        <strain evidence="5">LL118</strain>
    </source>
</reference>
<evidence type="ECO:0000256" key="3">
    <source>
        <dbReference type="SAM" id="SignalP"/>
    </source>
</evidence>
<dbReference type="PROSITE" id="PS00135">
    <property type="entry name" value="TRYPSIN_SER"/>
    <property type="match status" value="1"/>
</dbReference>
<keyword evidence="2" id="KW-0645">Protease</keyword>
<evidence type="ECO:0000256" key="2">
    <source>
        <dbReference type="RuleBase" id="RU363034"/>
    </source>
</evidence>
<dbReference type="Gene3D" id="2.40.10.10">
    <property type="entry name" value="Trypsin-like serine proteases"/>
    <property type="match status" value="1"/>
</dbReference>
<name>A0A9P8CX02_MORAP</name>
<dbReference type="GO" id="GO:0004252">
    <property type="term" value="F:serine-type endopeptidase activity"/>
    <property type="evidence" value="ECO:0007669"/>
    <property type="project" value="InterPro"/>
</dbReference>
<dbReference type="Proteomes" id="UP000717515">
    <property type="component" value="Unassembled WGS sequence"/>
</dbReference>
<dbReference type="PROSITE" id="PS50240">
    <property type="entry name" value="TRYPSIN_DOM"/>
    <property type="match status" value="1"/>
</dbReference>
<gene>
    <name evidence="5" type="ORF">KVV02_005087</name>
</gene>
<feature type="chain" id="PRO_5040425225" description="Peptidase S1 domain-containing protein" evidence="3">
    <location>
        <begin position="22"/>
        <end position="263"/>
    </location>
</feature>
<dbReference type="InterPro" id="IPR043504">
    <property type="entry name" value="Peptidase_S1_PA_chymotrypsin"/>
</dbReference>
<dbReference type="PROSITE" id="PS00134">
    <property type="entry name" value="TRYPSIN_HIS"/>
    <property type="match status" value="1"/>
</dbReference>
<dbReference type="GO" id="GO:0006508">
    <property type="term" value="P:proteolysis"/>
    <property type="evidence" value="ECO:0007669"/>
    <property type="project" value="UniProtKB-KW"/>
</dbReference>
<dbReference type="AlphaFoldDB" id="A0A9P8CX02"/>
<evidence type="ECO:0000313" key="6">
    <source>
        <dbReference type="Proteomes" id="UP000717515"/>
    </source>
</evidence>
<organism evidence="5 6">
    <name type="scientific">Mortierella alpina</name>
    <name type="common">Oleaginous fungus</name>
    <name type="synonym">Mortierella renispora</name>
    <dbReference type="NCBI Taxonomy" id="64518"/>
    <lineage>
        <taxon>Eukaryota</taxon>
        <taxon>Fungi</taxon>
        <taxon>Fungi incertae sedis</taxon>
        <taxon>Mucoromycota</taxon>
        <taxon>Mortierellomycotina</taxon>
        <taxon>Mortierellomycetes</taxon>
        <taxon>Mortierellales</taxon>
        <taxon>Mortierellaceae</taxon>
        <taxon>Mortierella</taxon>
    </lineage>
</organism>
<feature type="domain" description="Peptidase S1" evidence="4">
    <location>
        <begin position="28"/>
        <end position="246"/>
    </location>
</feature>
<evidence type="ECO:0000313" key="5">
    <source>
        <dbReference type="EMBL" id="KAG9321741.1"/>
    </source>
</evidence>
<dbReference type="InterPro" id="IPR033116">
    <property type="entry name" value="TRYPSIN_SER"/>
</dbReference>
<dbReference type="CDD" id="cd00190">
    <property type="entry name" value="Tryp_SPc"/>
    <property type="match status" value="1"/>
</dbReference>
<feature type="signal peptide" evidence="3">
    <location>
        <begin position="1"/>
        <end position="21"/>
    </location>
</feature>
<protein>
    <recommendedName>
        <fullName evidence="4">Peptidase S1 domain-containing protein</fullName>
    </recommendedName>
</protein>
<dbReference type="InterPro" id="IPR051487">
    <property type="entry name" value="Ser/Thr_Proteases_Immune/Dev"/>
</dbReference>
<dbReference type="SMART" id="SM00020">
    <property type="entry name" value="Tryp_SPc"/>
    <property type="match status" value="1"/>
</dbReference>
<dbReference type="EMBL" id="JAIFTL010000186">
    <property type="protein sequence ID" value="KAG9321741.1"/>
    <property type="molecule type" value="Genomic_DNA"/>
</dbReference>
<evidence type="ECO:0000259" key="4">
    <source>
        <dbReference type="PROSITE" id="PS50240"/>
    </source>
</evidence>
<keyword evidence="3" id="KW-0732">Signal</keyword>
<dbReference type="InterPro" id="IPR018114">
    <property type="entry name" value="TRYPSIN_HIS"/>
</dbReference>
<proteinExistence type="predicted"/>
<dbReference type="PANTHER" id="PTHR24256">
    <property type="entry name" value="TRYPTASE-RELATED"/>
    <property type="match status" value="1"/>
</dbReference>
<sequence>MYLRSITAILVTLTAAITTSSVPLSKRIVNGTPVKEGELPVFAELSGCGGVLIGPQTVLTAAHCTFHPPVHNVYIGGVERNKGKHLQVAKTVMCPEFNRTSRVGDIAVVFLPEKVDGPYASYEGTSYPEAGSELTVAGYGATDADGTTSDILLKVQVTIGNKAECEAQIDKKSAFDPNSQVCAIDNGHSACHGDSGGPLYSGSDKNVHVAALVRGAGNQDKCGEKGTFQYYTFIKPFIPWIKSEIAKFEKNGTISTTEALANL</sequence>
<keyword evidence="2" id="KW-0720">Serine protease</keyword>
<keyword evidence="1" id="KW-1015">Disulfide bond</keyword>
<dbReference type="Pfam" id="PF00089">
    <property type="entry name" value="Trypsin"/>
    <property type="match status" value="1"/>
</dbReference>
<dbReference type="PRINTS" id="PR00722">
    <property type="entry name" value="CHYMOTRYPSIN"/>
</dbReference>